<dbReference type="STRING" id="4097.A0A1S3YNI6"/>
<name>A0A1S3YNI6_TOBAC</name>
<sequence length="265" mass="30869">MVAKTQIDYLLLRRCDKGLCEDSKVIPSENLATQHRLLVMDVGILIKRKKRFVRGQSRIRWGVLTKENAQELEGRLAAMGAWKSGGYASGTGGKGEDKKLFRLAKARERKARDLDQERCIKDEEGRVLMEEAQIKQRWQSYFLRLLNEEGDRNIMLGELGHSESHQDFRYCRRIKVEEVMGAMRKISRGKVIGPDEIPVELWRSYPSYQEVDGTRKRDLHKVFIDLEKAYDKVPKDVLWRCREVKGVPVAYIWVIKDLYNGARTR</sequence>
<reference evidence="1" key="1">
    <citation type="submission" date="2025-08" db="UniProtKB">
        <authorList>
            <consortium name="RefSeq"/>
        </authorList>
    </citation>
    <scope>IDENTIFICATION</scope>
</reference>
<organism evidence="1">
    <name type="scientific">Nicotiana tabacum</name>
    <name type="common">Common tobacco</name>
    <dbReference type="NCBI Taxonomy" id="4097"/>
    <lineage>
        <taxon>Eukaryota</taxon>
        <taxon>Viridiplantae</taxon>
        <taxon>Streptophyta</taxon>
        <taxon>Embryophyta</taxon>
        <taxon>Tracheophyta</taxon>
        <taxon>Spermatophyta</taxon>
        <taxon>Magnoliopsida</taxon>
        <taxon>eudicotyledons</taxon>
        <taxon>Gunneridae</taxon>
        <taxon>Pentapetalae</taxon>
        <taxon>asterids</taxon>
        <taxon>lamiids</taxon>
        <taxon>Solanales</taxon>
        <taxon>Solanaceae</taxon>
        <taxon>Nicotianoideae</taxon>
        <taxon>Nicotianeae</taxon>
        <taxon>Nicotiana</taxon>
    </lineage>
</organism>
<dbReference type="PaxDb" id="4097-A0A1S3YNI6"/>
<dbReference type="OrthoDB" id="1245115at2759"/>
<dbReference type="KEGG" id="nta:107777915"/>
<dbReference type="AlphaFoldDB" id="A0A1S3YNI6"/>
<dbReference type="RefSeq" id="XP_016453572.1">
    <property type="nucleotide sequence ID" value="XM_016598086.1"/>
</dbReference>
<evidence type="ECO:0000313" key="1">
    <source>
        <dbReference type="RefSeq" id="XP_016453572.1"/>
    </source>
</evidence>
<dbReference type="PANTHER" id="PTHR19446">
    <property type="entry name" value="REVERSE TRANSCRIPTASES"/>
    <property type="match status" value="1"/>
</dbReference>
<gene>
    <name evidence="1" type="primary">LOC107777915</name>
</gene>
<accession>A0A1S3YNI6</accession>
<feature type="non-terminal residue" evidence="1">
    <location>
        <position position="265"/>
    </location>
</feature>
<proteinExistence type="predicted"/>
<protein>
    <recommendedName>
        <fullName evidence="2">Reverse transcriptase domain-containing protein</fullName>
    </recommendedName>
</protein>
<evidence type="ECO:0008006" key="2">
    <source>
        <dbReference type="Google" id="ProtNLM"/>
    </source>
</evidence>